<dbReference type="InterPro" id="IPR000120">
    <property type="entry name" value="Amidase"/>
</dbReference>
<dbReference type="Pfam" id="PF01425">
    <property type="entry name" value="Amidase"/>
    <property type="match status" value="1"/>
</dbReference>
<dbReference type="Proteomes" id="UP000605670">
    <property type="component" value="Unassembled WGS sequence"/>
</dbReference>
<protein>
    <submittedName>
        <fullName evidence="2">Amidase</fullName>
    </submittedName>
</protein>
<gene>
    <name evidence="2" type="ORF">GCM10011366_05970</name>
</gene>
<reference evidence="2" key="2">
    <citation type="submission" date="2020-09" db="EMBL/GenBank/DDBJ databases">
        <authorList>
            <person name="Sun Q."/>
            <person name="Zhou Y."/>
        </authorList>
    </citation>
    <scope>NUCLEOTIDE SEQUENCE</scope>
    <source>
        <strain evidence="2">CGMCC 1.12160</strain>
    </source>
</reference>
<dbReference type="EMBL" id="BMEM01000001">
    <property type="protein sequence ID" value="GGF41089.1"/>
    <property type="molecule type" value="Genomic_DNA"/>
</dbReference>
<proteinExistence type="predicted"/>
<dbReference type="InterPro" id="IPR023631">
    <property type="entry name" value="Amidase_dom"/>
</dbReference>
<keyword evidence="3" id="KW-1185">Reference proteome</keyword>
<dbReference type="SUPFAM" id="SSF75304">
    <property type="entry name" value="Amidase signature (AS) enzymes"/>
    <property type="match status" value="1"/>
</dbReference>
<organism evidence="2 3">
    <name type="scientific">Ornithinimicrobium tianjinense</name>
    <dbReference type="NCBI Taxonomy" id="1195761"/>
    <lineage>
        <taxon>Bacteria</taxon>
        <taxon>Bacillati</taxon>
        <taxon>Actinomycetota</taxon>
        <taxon>Actinomycetes</taxon>
        <taxon>Micrococcales</taxon>
        <taxon>Ornithinimicrobiaceae</taxon>
        <taxon>Ornithinimicrobium</taxon>
    </lineage>
</organism>
<dbReference type="PANTHER" id="PTHR11895">
    <property type="entry name" value="TRANSAMIDASE"/>
    <property type="match status" value="1"/>
</dbReference>
<accession>A0A917F0U8</accession>
<dbReference type="AlphaFoldDB" id="A0A917F0U8"/>
<dbReference type="InterPro" id="IPR036928">
    <property type="entry name" value="AS_sf"/>
</dbReference>
<name>A0A917F0U8_9MICO</name>
<evidence type="ECO:0000259" key="1">
    <source>
        <dbReference type="Pfam" id="PF01425"/>
    </source>
</evidence>
<dbReference type="RefSeq" id="WP_188428109.1">
    <property type="nucleotide sequence ID" value="NZ_BAABKH010000010.1"/>
</dbReference>
<sequence>MTDLTWLSTRELADLLARGEVSAEEAVRAHYARIDQVNPVINAIVTTDPDRALEEARAADARFVEARRTGEALPPLHGVPMTHKDTHDTAGMRTTLGSPVYADRVPETDDLVVARLRRAGVITTGKSNVPEFAAGAHTFNPVFGTTVNPYDPTRSVAGSSGGVGAALAAGIQASGDGSDMGGSLRTPASFNNVVGMRPSNGLIPHLAPGHAWSWLAQKGFMARTVGDVALLMGVAAGPDPLGPCSVDRPGSDLDLPELALGAAYEPDLRGVRIGVSPDLDGLLEVDAQVQDAVRAAGSVLAGLGAEVDDSVPDLRDADQVFSVQRAYDFVATWGEVVRAEKARPGGPRIKQAVVWNTELGFALTVDDLIAKDEARGRLWAATQAYFASHDVLVLPTAQALPFDASLEYPASINGRPMENYLEWMRAVTVISATGCPAISVPGGFSREGLPIGVQLVAAPGKDVELLRVAHAFEAATGYAARHPDL</sequence>
<feature type="domain" description="Amidase" evidence="1">
    <location>
        <begin position="25"/>
        <end position="466"/>
    </location>
</feature>
<evidence type="ECO:0000313" key="3">
    <source>
        <dbReference type="Proteomes" id="UP000605670"/>
    </source>
</evidence>
<dbReference type="GO" id="GO:0003824">
    <property type="term" value="F:catalytic activity"/>
    <property type="evidence" value="ECO:0007669"/>
    <property type="project" value="InterPro"/>
</dbReference>
<reference evidence="2" key="1">
    <citation type="journal article" date="2014" name="Int. J. Syst. Evol. Microbiol.">
        <title>Complete genome sequence of Corynebacterium casei LMG S-19264T (=DSM 44701T), isolated from a smear-ripened cheese.</title>
        <authorList>
            <consortium name="US DOE Joint Genome Institute (JGI-PGF)"/>
            <person name="Walter F."/>
            <person name="Albersmeier A."/>
            <person name="Kalinowski J."/>
            <person name="Ruckert C."/>
        </authorList>
    </citation>
    <scope>NUCLEOTIDE SEQUENCE</scope>
    <source>
        <strain evidence="2">CGMCC 1.12160</strain>
    </source>
</reference>
<evidence type="ECO:0000313" key="2">
    <source>
        <dbReference type="EMBL" id="GGF41089.1"/>
    </source>
</evidence>
<comment type="caution">
    <text evidence="2">The sequence shown here is derived from an EMBL/GenBank/DDBJ whole genome shotgun (WGS) entry which is preliminary data.</text>
</comment>
<dbReference type="PANTHER" id="PTHR11895:SF76">
    <property type="entry name" value="INDOLEACETAMIDE HYDROLASE"/>
    <property type="match status" value="1"/>
</dbReference>
<dbReference type="Gene3D" id="3.90.1300.10">
    <property type="entry name" value="Amidase signature (AS) domain"/>
    <property type="match status" value="1"/>
</dbReference>